<dbReference type="PANTHER" id="PTHR33146:SF26">
    <property type="entry name" value="ENDONUCLEASE 4"/>
    <property type="match status" value="1"/>
</dbReference>
<dbReference type="PANTHER" id="PTHR33146">
    <property type="entry name" value="ENDONUCLEASE 4"/>
    <property type="match status" value="1"/>
</dbReference>
<keyword evidence="9" id="KW-1185">Reference proteome</keyword>
<gene>
    <name evidence="8" type="ORF">SAMN04515674_105169</name>
</gene>
<evidence type="ECO:0000313" key="9">
    <source>
        <dbReference type="Proteomes" id="UP000199306"/>
    </source>
</evidence>
<keyword evidence="6" id="KW-0325">Glycoprotein</keyword>
<dbReference type="OrthoDB" id="267579at2"/>
<dbReference type="GO" id="GO:0004519">
    <property type="term" value="F:endonuclease activity"/>
    <property type="evidence" value="ECO:0007669"/>
    <property type="project" value="UniProtKB-KW"/>
</dbReference>
<dbReference type="Pfam" id="PF02265">
    <property type="entry name" value="S1-P1_nuclease"/>
    <property type="match status" value="1"/>
</dbReference>
<dbReference type="GO" id="GO:0046872">
    <property type="term" value="F:metal ion binding"/>
    <property type="evidence" value="ECO:0007669"/>
    <property type="project" value="UniProtKB-KW"/>
</dbReference>
<dbReference type="STRING" id="1079859.SAMN04515674_105169"/>
<evidence type="ECO:0000256" key="3">
    <source>
        <dbReference type="ARBA" id="ARBA00022759"/>
    </source>
</evidence>
<dbReference type="SUPFAM" id="SSF48537">
    <property type="entry name" value="Phospholipase C/P1 nuclease"/>
    <property type="match status" value="1"/>
</dbReference>
<evidence type="ECO:0000256" key="6">
    <source>
        <dbReference type="ARBA" id="ARBA00023180"/>
    </source>
</evidence>
<feature type="signal peptide" evidence="7">
    <location>
        <begin position="1"/>
        <end position="23"/>
    </location>
</feature>
<sequence length="263" mass="30666">MKKRIALLLLMSTLLLVPKDTNAWGLLGHRIIGQIADKYLSKKAKKEIRKLLGNESIAMASNWPDFIKSDPSFNYLNSWHYVNLPSGLSKEDVIKYLETDTIPNIYNRIKMLAVDMKNPNTSQQQKIMDLRLIIHFMGDLHQPMHTARKEDLGGNQIKLMWFNENSNLHKVWDENLIDYQQLSYTEYSNTLAFATPEQIKEWQGTSVQESIYESYQICEKLYTEIRPNDKLSYKYNFDHIGIVESQLLKGGVRLAKFLNDIFE</sequence>
<feature type="chain" id="PRO_5011653515" evidence="7">
    <location>
        <begin position="24"/>
        <end position="263"/>
    </location>
</feature>
<keyword evidence="5" id="KW-1015">Disulfide bond</keyword>
<evidence type="ECO:0000256" key="2">
    <source>
        <dbReference type="ARBA" id="ARBA00022723"/>
    </source>
</evidence>
<evidence type="ECO:0000256" key="1">
    <source>
        <dbReference type="ARBA" id="ARBA00022722"/>
    </source>
</evidence>
<dbReference type="GO" id="GO:0003676">
    <property type="term" value="F:nucleic acid binding"/>
    <property type="evidence" value="ECO:0007669"/>
    <property type="project" value="InterPro"/>
</dbReference>
<dbReference type="EMBL" id="FOXH01000005">
    <property type="protein sequence ID" value="SFP73310.1"/>
    <property type="molecule type" value="Genomic_DNA"/>
</dbReference>
<reference evidence="8 9" key="1">
    <citation type="submission" date="2016-10" db="EMBL/GenBank/DDBJ databases">
        <authorList>
            <person name="de Groot N.N."/>
        </authorList>
    </citation>
    <scope>NUCLEOTIDE SEQUENCE [LARGE SCALE GENOMIC DNA]</scope>
    <source>
        <strain evidence="9">E92,LMG 26720,CCM 7988</strain>
    </source>
</reference>
<keyword evidence="7" id="KW-0732">Signal</keyword>
<dbReference type="Gene3D" id="1.10.575.10">
    <property type="entry name" value="P1 Nuclease"/>
    <property type="match status" value="1"/>
</dbReference>
<dbReference type="Proteomes" id="UP000199306">
    <property type="component" value="Unassembled WGS sequence"/>
</dbReference>
<proteinExistence type="predicted"/>
<keyword evidence="1" id="KW-0540">Nuclease</keyword>
<protein>
    <submittedName>
        <fullName evidence="8">S1/P1 Nuclease</fullName>
    </submittedName>
</protein>
<evidence type="ECO:0000256" key="4">
    <source>
        <dbReference type="ARBA" id="ARBA00022801"/>
    </source>
</evidence>
<dbReference type="CDD" id="cd11010">
    <property type="entry name" value="S1-P1_nuclease"/>
    <property type="match status" value="1"/>
</dbReference>
<dbReference type="GO" id="GO:0006308">
    <property type="term" value="P:DNA catabolic process"/>
    <property type="evidence" value="ECO:0007669"/>
    <property type="project" value="InterPro"/>
</dbReference>
<dbReference type="RefSeq" id="WP_092016652.1">
    <property type="nucleotide sequence ID" value="NZ_FOXH01000005.1"/>
</dbReference>
<accession>A0A1I5SRA9</accession>
<keyword evidence="2" id="KW-0479">Metal-binding</keyword>
<organism evidence="8 9">
    <name type="scientific">Pseudarcicella hirudinis</name>
    <dbReference type="NCBI Taxonomy" id="1079859"/>
    <lineage>
        <taxon>Bacteria</taxon>
        <taxon>Pseudomonadati</taxon>
        <taxon>Bacteroidota</taxon>
        <taxon>Cytophagia</taxon>
        <taxon>Cytophagales</taxon>
        <taxon>Flectobacillaceae</taxon>
        <taxon>Pseudarcicella</taxon>
    </lineage>
</organism>
<evidence type="ECO:0000256" key="7">
    <source>
        <dbReference type="SAM" id="SignalP"/>
    </source>
</evidence>
<dbReference type="InterPro" id="IPR008947">
    <property type="entry name" value="PLipase_C/P1_nuclease_dom_sf"/>
</dbReference>
<name>A0A1I5SRA9_9BACT</name>
<dbReference type="GO" id="GO:0016788">
    <property type="term" value="F:hydrolase activity, acting on ester bonds"/>
    <property type="evidence" value="ECO:0007669"/>
    <property type="project" value="InterPro"/>
</dbReference>
<dbReference type="InterPro" id="IPR003154">
    <property type="entry name" value="S1/P1nuclease"/>
</dbReference>
<evidence type="ECO:0000256" key="5">
    <source>
        <dbReference type="ARBA" id="ARBA00023157"/>
    </source>
</evidence>
<evidence type="ECO:0000313" key="8">
    <source>
        <dbReference type="EMBL" id="SFP73310.1"/>
    </source>
</evidence>
<dbReference type="AlphaFoldDB" id="A0A1I5SRA9"/>
<keyword evidence="4" id="KW-0378">Hydrolase</keyword>
<keyword evidence="3" id="KW-0255">Endonuclease</keyword>